<evidence type="ECO:0000313" key="1">
    <source>
        <dbReference type="EMBL" id="RZR71569.1"/>
    </source>
</evidence>
<dbReference type="AlphaFoldDB" id="A0A444EHK6"/>
<gene>
    <name evidence="1" type="ORF">BHM03_00005910</name>
</gene>
<dbReference type="Proteomes" id="UP000290560">
    <property type="component" value="Unassembled WGS sequence"/>
</dbReference>
<organism evidence="1">
    <name type="scientific">Ensete ventricosum</name>
    <name type="common">Abyssinian banana</name>
    <name type="synonym">Musa ensete</name>
    <dbReference type="NCBI Taxonomy" id="4639"/>
    <lineage>
        <taxon>Eukaryota</taxon>
        <taxon>Viridiplantae</taxon>
        <taxon>Streptophyta</taxon>
        <taxon>Embryophyta</taxon>
        <taxon>Tracheophyta</taxon>
        <taxon>Spermatophyta</taxon>
        <taxon>Magnoliopsida</taxon>
        <taxon>Liliopsida</taxon>
        <taxon>Zingiberales</taxon>
        <taxon>Musaceae</taxon>
        <taxon>Ensete</taxon>
    </lineage>
</organism>
<proteinExistence type="predicted"/>
<sequence>MNEADLEPMSRNLKEGDHYVVNHGEGLTIVDFGGHVSLAEKEGAGMAGRGGLARGRHSSMDEVEGRSCFVSIALRKKTLAMSKEEVRSYRWTTKGYYQWRRGSRSRRWREWCTDNANRWKMLAVANGEWAMAIGG</sequence>
<reference evidence="1" key="1">
    <citation type="journal article" date="2018" name="Data Brief">
        <title>Genome sequence data from 17 accessions of Ensete ventricosum, a staple food crop for millions in Ethiopia.</title>
        <authorList>
            <person name="Yemataw Z."/>
            <person name="Muzemil S."/>
            <person name="Ambachew D."/>
            <person name="Tripathi L."/>
            <person name="Tesfaye K."/>
            <person name="Chala A."/>
            <person name="Farbos A."/>
            <person name="O'Neill P."/>
            <person name="Moore K."/>
            <person name="Grant M."/>
            <person name="Studholme D.J."/>
        </authorList>
    </citation>
    <scope>NUCLEOTIDE SEQUENCE [LARGE SCALE GENOMIC DNA]</scope>
    <source>
        <tissue evidence="1">Leaf</tissue>
    </source>
</reference>
<dbReference type="EMBL" id="KV875553">
    <property type="protein sequence ID" value="RZR71569.1"/>
    <property type="molecule type" value="Genomic_DNA"/>
</dbReference>
<name>A0A444EHK6_ENSVE</name>
<protein>
    <submittedName>
        <fullName evidence="1">Uncharacterized protein</fullName>
    </submittedName>
</protein>
<accession>A0A444EHK6</accession>